<accession>A0A6P1MHZ0</accession>
<dbReference type="EMBL" id="CP047591">
    <property type="protein sequence ID" value="QHI72224.1"/>
    <property type="molecule type" value="Genomic_DNA"/>
</dbReference>
<reference evidence="1 2" key="1">
    <citation type="submission" date="2020-01" db="EMBL/GenBank/DDBJ databases">
        <title>Genomic analysis of Aminipila sp. CBA3637.</title>
        <authorList>
            <person name="Kim Y.B."/>
            <person name="Roh S.W."/>
        </authorList>
    </citation>
    <scope>NUCLEOTIDE SEQUENCE [LARGE SCALE GENOMIC DNA]</scope>
    <source>
        <strain evidence="1 2">CBA3637</strain>
    </source>
</reference>
<dbReference type="AlphaFoldDB" id="A0A6P1MHZ0"/>
<evidence type="ECO:0000313" key="1">
    <source>
        <dbReference type="EMBL" id="QHI72224.1"/>
    </source>
</evidence>
<protein>
    <submittedName>
        <fullName evidence="1">Uncharacterized protein</fullName>
    </submittedName>
</protein>
<gene>
    <name evidence="1" type="ORF">Ami3637_07260</name>
</gene>
<dbReference type="Proteomes" id="UP000463883">
    <property type="component" value="Chromosome"/>
</dbReference>
<evidence type="ECO:0000313" key="2">
    <source>
        <dbReference type="Proteomes" id="UP000463883"/>
    </source>
</evidence>
<dbReference type="RefSeq" id="WP_162361994.1">
    <property type="nucleotide sequence ID" value="NZ_CP047591.1"/>
</dbReference>
<dbReference type="KEGG" id="amic:Ami3637_07260"/>
<name>A0A6P1MHZ0_9FIRM</name>
<keyword evidence="2" id="KW-1185">Reference proteome</keyword>
<sequence length="122" mass="14229">MIREKAEAEASARRQQVYEKLPEIKQIDEEVRELGMRLSRIMVSGADNAKEQLGRFRIKIDALGEEKAFKLTENNFPVDYMEIRYKCDKCKDTGTNDMGERCSCFNERLSEAEIWQNSSKKI</sequence>
<organism evidence="1 2">
    <name type="scientific">Aminipila terrae</name>
    <dbReference type="NCBI Taxonomy" id="2697030"/>
    <lineage>
        <taxon>Bacteria</taxon>
        <taxon>Bacillati</taxon>
        <taxon>Bacillota</taxon>
        <taxon>Clostridia</taxon>
        <taxon>Peptostreptococcales</taxon>
        <taxon>Anaerovoracaceae</taxon>
        <taxon>Aminipila</taxon>
    </lineage>
</organism>
<proteinExistence type="predicted"/>